<dbReference type="AlphaFoldDB" id="A0A0F9KIE7"/>
<reference evidence="1" key="1">
    <citation type="journal article" date="2015" name="Nature">
        <title>Complex archaea that bridge the gap between prokaryotes and eukaryotes.</title>
        <authorList>
            <person name="Spang A."/>
            <person name="Saw J.H."/>
            <person name="Jorgensen S.L."/>
            <person name="Zaremba-Niedzwiedzka K."/>
            <person name="Martijn J."/>
            <person name="Lind A.E."/>
            <person name="van Eijk R."/>
            <person name="Schleper C."/>
            <person name="Guy L."/>
            <person name="Ettema T.J."/>
        </authorList>
    </citation>
    <scope>NUCLEOTIDE SEQUENCE</scope>
</reference>
<dbReference type="InterPro" id="IPR029063">
    <property type="entry name" value="SAM-dependent_MTases_sf"/>
</dbReference>
<dbReference type="SUPFAM" id="SSF53335">
    <property type="entry name" value="S-adenosyl-L-methionine-dependent methyltransferases"/>
    <property type="match status" value="1"/>
</dbReference>
<dbReference type="EMBL" id="LAZR01009128">
    <property type="protein sequence ID" value="KKM74521.1"/>
    <property type="molecule type" value="Genomic_DNA"/>
</dbReference>
<dbReference type="Gene3D" id="3.40.50.150">
    <property type="entry name" value="Vaccinia Virus protein VP39"/>
    <property type="match status" value="1"/>
</dbReference>
<name>A0A0F9KIE7_9ZZZZ</name>
<comment type="caution">
    <text evidence="1">The sequence shown here is derived from an EMBL/GenBank/DDBJ whole genome shotgun (WGS) entry which is preliminary data.</text>
</comment>
<accession>A0A0F9KIE7</accession>
<gene>
    <name evidence="1" type="ORF">LCGC14_1399460</name>
</gene>
<sequence length="185" mass="21166">MKNVYRTTKCFGVNGQGQIKGAFPKGFMDWIKKMDWWSDGMRCYLCSGMVSDSDAMKVDVRAEVFEKLGIPENNTNFLITDAADTKLPSESFDWIMIDPPYTRILANDFYGTEKDYHGINAFTKEAERLCKPNGLILTLTYEIPKRIKNCDFLAVVGVYTVPFTGYMRCFTVSKKHSPFKTIQND</sequence>
<evidence type="ECO:0008006" key="2">
    <source>
        <dbReference type="Google" id="ProtNLM"/>
    </source>
</evidence>
<proteinExistence type="predicted"/>
<evidence type="ECO:0000313" key="1">
    <source>
        <dbReference type="EMBL" id="KKM74521.1"/>
    </source>
</evidence>
<protein>
    <recommendedName>
        <fullName evidence="2">DNA methylase N-4/N-6 domain-containing protein</fullName>
    </recommendedName>
</protein>
<organism evidence="1">
    <name type="scientific">marine sediment metagenome</name>
    <dbReference type="NCBI Taxonomy" id="412755"/>
    <lineage>
        <taxon>unclassified sequences</taxon>
        <taxon>metagenomes</taxon>
        <taxon>ecological metagenomes</taxon>
    </lineage>
</organism>